<dbReference type="UniPathway" id="UPA00253">
    <property type="reaction ID" value="UER00332"/>
</dbReference>
<dbReference type="GO" id="GO:0005524">
    <property type="term" value="F:ATP binding"/>
    <property type="evidence" value="ECO:0007669"/>
    <property type="project" value="UniProtKB-KW"/>
</dbReference>
<dbReference type="InterPro" id="IPR006674">
    <property type="entry name" value="HD_domain"/>
</dbReference>
<evidence type="ECO:0000256" key="9">
    <source>
        <dbReference type="ARBA" id="ARBA00022840"/>
    </source>
</evidence>
<dbReference type="NCBIfam" id="TIGR00488">
    <property type="entry name" value="bis(5'-nucleosyl)-tetraphosphatase (symmetrical) YqeK"/>
    <property type="match status" value="1"/>
</dbReference>
<keyword evidence="11 14" id="KW-0520">NAD</keyword>
<evidence type="ECO:0000256" key="2">
    <source>
        <dbReference type="ARBA" id="ARBA00005019"/>
    </source>
</evidence>
<evidence type="ECO:0000256" key="10">
    <source>
        <dbReference type="ARBA" id="ARBA00023004"/>
    </source>
</evidence>
<dbReference type="CDD" id="cd00077">
    <property type="entry name" value="HDc"/>
    <property type="match status" value="1"/>
</dbReference>
<dbReference type="PANTHER" id="PTHR39321">
    <property type="entry name" value="NICOTINATE-NUCLEOTIDE ADENYLYLTRANSFERASE-RELATED"/>
    <property type="match status" value="1"/>
</dbReference>
<evidence type="ECO:0000256" key="14">
    <source>
        <dbReference type="HAMAP-Rule" id="MF_00244"/>
    </source>
</evidence>
<dbReference type="NCBIfam" id="NF005519">
    <property type="entry name" value="PRK07152.1"/>
    <property type="match status" value="1"/>
</dbReference>
<keyword evidence="4 14" id="KW-0808">Transferase</keyword>
<dbReference type="NCBIfam" id="TIGR00482">
    <property type="entry name" value="nicotinate (nicotinamide) nucleotide adenylyltransferase"/>
    <property type="match status" value="1"/>
</dbReference>
<comment type="similarity">
    <text evidence="14">Belongs to the NadD family.</text>
</comment>
<name>A0A6G9HGW3_9MOLU</name>
<comment type="catalytic activity">
    <reaction evidence="12 14">
        <text>nicotinate beta-D-ribonucleotide + ATP + H(+) = deamido-NAD(+) + diphosphate</text>
        <dbReference type="Rhea" id="RHEA:22860"/>
        <dbReference type="ChEBI" id="CHEBI:15378"/>
        <dbReference type="ChEBI" id="CHEBI:30616"/>
        <dbReference type="ChEBI" id="CHEBI:33019"/>
        <dbReference type="ChEBI" id="CHEBI:57502"/>
        <dbReference type="ChEBI" id="CHEBI:58437"/>
        <dbReference type="EC" id="2.7.7.18"/>
    </reaction>
</comment>
<keyword evidence="3 14" id="KW-0662">Pyridine nucleotide biosynthesis</keyword>
<dbReference type="InterPro" id="IPR005248">
    <property type="entry name" value="NadD/NMNAT"/>
</dbReference>
<gene>
    <name evidence="14 16" type="primary">nadD</name>
    <name evidence="16" type="ORF">PlMoll_1040</name>
</gene>
<dbReference type="SMART" id="SM00471">
    <property type="entry name" value="HDc"/>
    <property type="match status" value="1"/>
</dbReference>
<evidence type="ECO:0000256" key="7">
    <source>
        <dbReference type="ARBA" id="ARBA00022741"/>
    </source>
</evidence>
<protein>
    <recommendedName>
        <fullName evidence="14">Probable nicotinate-nucleotide adenylyltransferase</fullName>
        <ecNumber evidence="14">2.7.7.18</ecNumber>
    </recommendedName>
    <alternativeName>
        <fullName evidence="14">Deamido-NAD(+) diphosphorylase</fullName>
    </alternativeName>
    <alternativeName>
        <fullName evidence="14">Deamido-NAD(+) pyrophosphorylase</fullName>
    </alternativeName>
    <alternativeName>
        <fullName evidence="14">Nicotinate mononucleotide adenylyltransferase</fullName>
        <shortName evidence="14">NaMN adenylyltransferase</shortName>
    </alternativeName>
</protein>
<evidence type="ECO:0000256" key="13">
    <source>
        <dbReference type="ARBA" id="ARBA00049417"/>
    </source>
</evidence>
<keyword evidence="10" id="KW-0408">Iron</keyword>
<evidence type="ECO:0000313" key="16">
    <source>
        <dbReference type="EMBL" id="QIQ09941.1"/>
    </source>
</evidence>
<evidence type="ECO:0000256" key="6">
    <source>
        <dbReference type="ARBA" id="ARBA00022723"/>
    </source>
</evidence>
<dbReference type="GO" id="GO:0004515">
    <property type="term" value="F:nicotinate-nucleotide adenylyltransferase activity"/>
    <property type="evidence" value="ECO:0007669"/>
    <property type="project" value="UniProtKB-UniRule"/>
</dbReference>
<dbReference type="SUPFAM" id="SSF109604">
    <property type="entry name" value="HD-domain/PDEase-like"/>
    <property type="match status" value="1"/>
</dbReference>
<dbReference type="EC" id="2.7.7.18" evidence="14"/>
<dbReference type="InterPro" id="IPR014729">
    <property type="entry name" value="Rossmann-like_a/b/a_fold"/>
</dbReference>
<dbReference type="GO" id="GO:0046872">
    <property type="term" value="F:metal ion binding"/>
    <property type="evidence" value="ECO:0007669"/>
    <property type="project" value="UniProtKB-KW"/>
</dbReference>
<organism evidence="16">
    <name type="scientific">uncultured Mycoplasmataceae bacterium</name>
    <dbReference type="NCBI Taxonomy" id="300027"/>
    <lineage>
        <taxon>Bacteria</taxon>
        <taxon>Bacillati</taxon>
        <taxon>Mycoplasmatota</taxon>
        <taxon>Mollicutes</taxon>
        <taxon>Mycoplasmataceae</taxon>
        <taxon>environmental samples</taxon>
    </lineage>
</organism>
<dbReference type="GO" id="GO:0008803">
    <property type="term" value="F:bis(5'-nucleosyl)-tetraphosphatase (symmetrical) activity"/>
    <property type="evidence" value="ECO:0007669"/>
    <property type="project" value="UniProtKB-EC"/>
</dbReference>
<reference evidence="16" key="1">
    <citation type="journal article" date="2020" name="J. ISSAAS">
        <title>Lactobacilli and other gastrointestinal microbiota of Peromyscus leucopus, reservoir host for agents of Lyme disease and other zoonoses in North America.</title>
        <authorList>
            <person name="Milovic A."/>
            <person name="Bassam K."/>
            <person name="Shao H."/>
            <person name="Chatzistamou I."/>
            <person name="Tufts D.M."/>
            <person name="Diuk-Wasser M."/>
            <person name="Barbour A.G."/>
        </authorList>
    </citation>
    <scope>NUCLEOTIDE SEQUENCE</scope>
    <source>
        <strain evidence="16">LL85</strain>
    </source>
</reference>
<dbReference type="AlphaFoldDB" id="A0A6G9HGW3"/>
<evidence type="ECO:0000256" key="4">
    <source>
        <dbReference type="ARBA" id="ARBA00022679"/>
    </source>
</evidence>
<dbReference type="Gene3D" id="3.40.50.620">
    <property type="entry name" value="HUPs"/>
    <property type="match status" value="1"/>
</dbReference>
<proteinExistence type="inferred from homology"/>
<accession>A0A6G9HGW3</accession>
<keyword evidence="7 14" id="KW-0547">Nucleotide-binding</keyword>
<dbReference type="InterPro" id="IPR004821">
    <property type="entry name" value="Cyt_trans-like"/>
</dbReference>
<evidence type="ECO:0000256" key="11">
    <source>
        <dbReference type="ARBA" id="ARBA00023027"/>
    </source>
</evidence>
<dbReference type="InterPro" id="IPR003607">
    <property type="entry name" value="HD/PDEase_dom"/>
</dbReference>
<comment type="catalytic activity">
    <reaction evidence="13">
        <text>P(1),P(4)-bis(5'-adenosyl) tetraphosphate + H2O = 2 ADP + 2 H(+)</text>
        <dbReference type="Rhea" id="RHEA:24252"/>
        <dbReference type="ChEBI" id="CHEBI:15377"/>
        <dbReference type="ChEBI" id="CHEBI:15378"/>
        <dbReference type="ChEBI" id="CHEBI:58141"/>
        <dbReference type="ChEBI" id="CHEBI:456216"/>
        <dbReference type="EC" id="3.6.1.41"/>
    </reaction>
</comment>
<comment type="pathway">
    <text evidence="2 14">Cofactor biosynthesis; NAD(+) biosynthesis; deamido-NAD(+) from nicotinate D-ribonucleotide: step 1/1.</text>
</comment>
<dbReference type="SUPFAM" id="SSF52374">
    <property type="entry name" value="Nucleotidylyl transferase"/>
    <property type="match status" value="1"/>
</dbReference>
<dbReference type="GO" id="GO:0009435">
    <property type="term" value="P:NAD+ biosynthetic process"/>
    <property type="evidence" value="ECO:0007669"/>
    <property type="project" value="UniProtKB-UniRule"/>
</dbReference>
<dbReference type="EMBL" id="MN991199">
    <property type="protein sequence ID" value="QIQ09941.1"/>
    <property type="molecule type" value="Genomic_DNA"/>
</dbReference>
<keyword evidence="6" id="KW-0479">Metal-binding</keyword>
<feature type="domain" description="HD/PDEase" evidence="15">
    <location>
        <begin position="192"/>
        <end position="318"/>
    </location>
</feature>
<dbReference type="Gene3D" id="1.10.3210.10">
    <property type="entry name" value="Hypothetical protein af1432"/>
    <property type="match status" value="1"/>
</dbReference>
<evidence type="ECO:0000256" key="12">
    <source>
        <dbReference type="ARBA" id="ARBA00048721"/>
    </source>
</evidence>
<dbReference type="HAMAP" id="MF_00244">
    <property type="entry name" value="NaMN_adenylyltr"/>
    <property type="match status" value="1"/>
</dbReference>
<evidence type="ECO:0000256" key="8">
    <source>
        <dbReference type="ARBA" id="ARBA00022801"/>
    </source>
</evidence>
<comment type="function">
    <text evidence="1 14">Catalyzes the reversible adenylation of nicotinate mononucleotide (NaMN) to nicotinic acid adenine dinucleotide (NaAD).</text>
</comment>
<dbReference type="InterPro" id="IPR005249">
    <property type="entry name" value="YqeK"/>
</dbReference>
<evidence type="ECO:0000256" key="3">
    <source>
        <dbReference type="ARBA" id="ARBA00022642"/>
    </source>
</evidence>
<keyword evidence="9 14" id="KW-0067">ATP-binding</keyword>
<evidence type="ECO:0000256" key="1">
    <source>
        <dbReference type="ARBA" id="ARBA00002324"/>
    </source>
</evidence>
<keyword evidence="5 14" id="KW-0548">Nucleotidyltransferase</keyword>
<sequence>MKKLLIFGGTFDPIHLGHIKMLKAAINKVKPNLTLLIPNKNPPLKDSNPKASIKARLDMVNLAIKNIPNVKVCDYEIKSKSNQKSYTYLTINYLKKIYKNYKFYFLVGMDRLNDFNQWKNYQQILKNVTLVVAGRNNEKSKFQDAILLNTNEINISSAELRSKPNKKYLSPKIIKYVANNGVYCAQQIKPLMSDYRYQHTLRVADTAIKISKNKSKAFIKKAYIAAMYHDVAKEFNREQILELIDNKYNSKRFPTAHTLHGCASAAYVKKHFYVTDKEILDAIYNHVIPLRKCSTLSKVIYCADKLEPSRTNKDIPNRAKLLKESITNLDKVFNFILDYNINRYK</sequence>
<evidence type="ECO:0000259" key="15">
    <source>
        <dbReference type="SMART" id="SM00471"/>
    </source>
</evidence>
<dbReference type="CDD" id="cd02165">
    <property type="entry name" value="NMNAT"/>
    <property type="match status" value="1"/>
</dbReference>
<keyword evidence="8" id="KW-0378">Hydrolase</keyword>
<dbReference type="NCBIfam" id="TIGR00125">
    <property type="entry name" value="cyt_tran_rel"/>
    <property type="match status" value="1"/>
</dbReference>
<evidence type="ECO:0000256" key="5">
    <source>
        <dbReference type="ARBA" id="ARBA00022695"/>
    </source>
</evidence>
<dbReference type="PANTHER" id="PTHR39321:SF3">
    <property type="entry name" value="PHOSPHOPANTETHEINE ADENYLYLTRANSFERASE"/>
    <property type="match status" value="1"/>
</dbReference>
<dbReference type="Pfam" id="PF01467">
    <property type="entry name" value="CTP_transf_like"/>
    <property type="match status" value="1"/>
</dbReference>
<dbReference type="Pfam" id="PF01966">
    <property type="entry name" value="HD"/>
    <property type="match status" value="1"/>
</dbReference>